<evidence type="ECO:0000313" key="3">
    <source>
        <dbReference type="Proteomes" id="UP000054375"/>
    </source>
</evidence>
<gene>
    <name evidence="2" type="ORF">AQJ54_31310</name>
</gene>
<feature type="region of interest" description="Disordered" evidence="1">
    <location>
        <begin position="182"/>
        <end position="201"/>
    </location>
</feature>
<comment type="caution">
    <text evidence="2">The sequence shown here is derived from an EMBL/GenBank/DDBJ whole genome shotgun (WGS) entry which is preliminary data.</text>
</comment>
<evidence type="ECO:0000313" key="2">
    <source>
        <dbReference type="EMBL" id="KUN62398.1"/>
    </source>
</evidence>
<sequence length="201" mass="21291">MTTRTTFEDRLLAELRHEIALRAADRTAAATPTSVWWRCRTALTVPRLAVVAVACAAVAGAWVLTPGSPAESPAYAVVSHSDGSLTVTMNDFGLGGTLPDGLVERLKAYGIHVVVDEVPNGYECTEPRGKGVQGRPDSSDGPSQVFDLRRGDSLVVEKLGQRAPDGSFQPVTGFGFVRGDVAPCRPIPAPEPRPAETSGLR</sequence>
<dbReference type="EMBL" id="LMWV01000025">
    <property type="protein sequence ID" value="KUN62398.1"/>
    <property type="molecule type" value="Genomic_DNA"/>
</dbReference>
<organism evidence="2 3">
    <name type="scientific">Streptomyces griseorubiginosus</name>
    <dbReference type="NCBI Taxonomy" id="67304"/>
    <lineage>
        <taxon>Bacteria</taxon>
        <taxon>Bacillati</taxon>
        <taxon>Actinomycetota</taxon>
        <taxon>Actinomycetes</taxon>
        <taxon>Kitasatosporales</taxon>
        <taxon>Streptomycetaceae</taxon>
        <taxon>Streptomyces</taxon>
    </lineage>
</organism>
<dbReference type="Proteomes" id="UP000054375">
    <property type="component" value="Unassembled WGS sequence"/>
</dbReference>
<dbReference type="AlphaFoldDB" id="A0A117QZ83"/>
<proteinExistence type="predicted"/>
<reference evidence="2 3" key="1">
    <citation type="submission" date="2015-10" db="EMBL/GenBank/DDBJ databases">
        <title>Draft genome sequence of Streptomyces griseorubiginosus DSM 40469, type strain for the species Streptomyces griseorubiginosus.</title>
        <authorList>
            <person name="Ruckert C."/>
            <person name="Winkler A."/>
            <person name="Kalinowski J."/>
            <person name="Kampfer P."/>
            <person name="Glaeser S."/>
        </authorList>
    </citation>
    <scope>NUCLEOTIDE SEQUENCE [LARGE SCALE GENOMIC DNA]</scope>
    <source>
        <strain evidence="2 3">DSM 40469</strain>
    </source>
</reference>
<protein>
    <submittedName>
        <fullName evidence="2">Uncharacterized protein</fullName>
    </submittedName>
</protein>
<name>A0A117QZ83_9ACTN</name>
<evidence type="ECO:0000256" key="1">
    <source>
        <dbReference type="SAM" id="MobiDB-lite"/>
    </source>
</evidence>
<keyword evidence="3" id="KW-1185">Reference proteome</keyword>
<accession>A0A117QZ83</accession>
<feature type="region of interest" description="Disordered" evidence="1">
    <location>
        <begin position="126"/>
        <end position="145"/>
    </location>
</feature>
<dbReference type="RefSeq" id="WP_062242819.1">
    <property type="nucleotide sequence ID" value="NZ_JBEYRZ010000019.1"/>
</dbReference>